<evidence type="ECO:0000256" key="1">
    <source>
        <dbReference type="SAM" id="Phobius"/>
    </source>
</evidence>
<keyword evidence="1" id="KW-0472">Membrane</keyword>
<evidence type="ECO:0000313" key="4">
    <source>
        <dbReference type="Proteomes" id="UP000294772"/>
    </source>
</evidence>
<feature type="transmembrane region" description="Helical" evidence="1">
    <location>
        <begin position="328"/>
        <end position="347"/>
    </location>
</feature>
<accession>A0AA46DHL7</accession>
<feature type="transmembrane region" description="Helical" evidence="1">
    <location>
        <begin position="129"/>
        <end position="152"/>
    </location>
</feature>
<evidence type="ECO:0000256" key="2">
    <source>
        <dbReference type="SAM" id="SignalP"/>
    </source>
</evidence>
<feature type="transmembrane region" description="Helical" evidence="1">
    <location>
        <begin position="164"/>
        <end position="183"/>
    </location>
</feature>
<dbReference type="RefSeq" id="WP_132763156.1">
    <property type="nucleotide sequence ID" value="NZ_CALFFA010000022.1"/>
</dbReference>
<comment type="caution">
    <text evidence="3">The sequence shown here is derived from an EMBL/GenBank/DDBJ whole genome shotgun (WGS) entry which is preliminary data.</text>
</comment>
<protein>
    <submittedName>
        <fullName evidence="3">UIT6 family transporter</fullName>
    </submittedName>
</protein>
<sequence length="471" mass="50571">MIRHLPRHVALLCAGLLAPGLALAADIDGATLSVWWAVPFAGILLSIAIVPLVAPFVWHHHYGKIAAGWALAFLIPFAIAFGPSTAAAGLVHAMLAEYIPFIILLTALFTVAGGIFVRGNLHGSPALNTGLMAIGACLASVMGTTGASMLLIRPLIRANDNRKHVAHVIIFFIFIVSNIGGSLTPLGDPPLFLGFLKGVDFFWTLQNILPETLFLVGALLVIFYVLDTWYYRKEGVIPQDPTPDSPTFGIEGKVNFVLLLAIVGLVLMSGIWNPGIEFDIWGTHVGLPQVVRDVALVAITFISLVVTPQSAREQNQFGWAPMAEVAKLFAGIFLTIIPVLAMLKAGLDGPFAPVVQLVTSSEGQPIPAMYFWATGLLSSFLDNAPTYLVFFNLAGGDPQELMTTLAPVLVAISGGAVFMGAVTYIGNAPNLMVKAIAEDRDIRMPSFFGYMLWSVGILMPLFVITTLIWLR</sequence>
<organism evidence="3 4">
    <name type="scientific">Caldimonas thermodepolymerans</name>
    <dbReference type="NCBI Taxonomy" id="215580"/>
    <lineage>
        <taxon>Bacteria</taxon>
        <taxon>Pseudomonadati</taxon>
        <taxon>Pseudomonadota</taxon>
        <taxon>Betaproteobacteria</taxon>
        <taxon>Burkholderiales</taxon>
        <taxon>Sphaerotilaceae</taxon>
        <taxon>Caldimonas</taxon>
    </lineage>
</organism>
<feature type="transmembrane region" description="Helical" evidence="1">
    <location>
        <begin position="70"/>
        <end position="92"/>
    </location>
</feature>
<gene>
    <name evidence="3" type="ORF">EV676_101310</name>
</gene>
<dbReference type="Proteomes" id="UP000294772">
    <property type="component" value="Unassembled WGS sequence"/>
</dbReference>
<feature type="signal peptide" evidence="2">
    <location>
        <begin position="1"/>
        <end position="24"/>
    </location>
</feature>
<name>A0AA46DHL7_9BURK</name>
<feature type="transmembrane region" description="Helical" evidence="1">
    <location>
        <begin position="212"/>
        <end position="231"/>
    </location>
</feature>
<dbReference type="InterPro" id="IPR031566">
    <property type="entry name" value="CitMHS_2"/>
</dbReference>
<feature type="transmembrane region" description="Helical" evidence="1">
    <location>
        <begin position="290"/>
        <end position="307"/>
    </location>
</feature>
<feature type="transmembrane region" description="Helical" evidence="1">
    <location>
        <begin position="447"/>
        <end position="470"/>
    </location>
</feature>
<feature type="chain" id="PRO_5041294328" evidence="2">
    <location>
        <begin position="25"/>
        <end position="471"/>
    </location>
</feature>
<keyword evidence="2" id="KW-0732">Signal</keyword>
<dbReference type="AlphaFoldDB" id="A0AA46DHL7"/>
<feature type="transmembrane region" description="Helical" evidence="1">
    <location>
        <begin position="405"/>
        <end position="427"/>
    </location>
</feature>
<evidence type="ECO:0000313" key="3">
    <source>
        <dbReference type="EMBL" id="TCP09733.1"/>
    </source>
</evidence>
<feature type="transmembrane region" description="Helical" evidence="1">
    <location>
        <begin position="34"/>
        <end position="58"/>
    </location>
</feature>
<feature type="transmembrane region" description="Helical" evidence="1">
    <location>
        <begin position="252"/>
        <end position="270"/>
    </location>
</feature>
<keyword evidence="1" id="KW-0812">Transmembrane</keyword>
<feature type="transmembrane region" description="Helical" evidence="1">
    <location>
        <begin position="367"/>
        <end position="393"/>
    </location>
</feature>
<proteinExistence type="predicted"/>
<dbReference type="EMBL" id="SLXF01000001">
    <property type="protein sequence ID" value="TCP09733.1"/>
    <property type="molecule type" value="Genomic_DNA"/>
</dbReference>
<keyword evidence="1" id="KW-1133">Transmembrane helix</keyword>
<reference evidence="3 4" key="1">
    <citation type="submission" date="2019-03" db="EMBL/GenBank/DDBJ databases">
        <title>Genomic Encyclopedia of Type Strains, Phase IV (KMG-IV): sequencing the most valuable type-strain genomes for metagenomic binning, comparative biology and taxonomic classification.</title>
        <authorList>
            <person name="Goeker M."/>
        </authorList>
    </citation>
    <scope>NUCLEOTIDE SEQUENCE [LARGE SCALE GENOMIC DNA]</scope>
    <source>
        <strain evidence="3 4">DSM 15264</strain>
    </source>
</reference>
<dbReference type="Pfam" id="PF16980">
    <property type="entry name" value="CitMHS_2"/>
    <property type="match status" value="1"/>
</dbReference>
<feature type="transmembrane region" description="Helical" evidence="1">
    <location>
        <begin position="98"/>
        <end position="117"/>
    </location>
</feature>